<evidence type="ECO:0000256" key="1">
    <source>
        <dbReference type="ARBA" id="ARBA00006484"/>
    </source>
</evidence>
<dbReference type="Pfam" id="PF00106">
    <property type="entry name" value="adh_short"/>
    <property type="match status" value="1"/>
</dbReference>
<evidence type="ECO:0000313" key="3">
    <source>
        <dbReference type="EMBL" id="GAA1963581.1"/>
    </source>
</evidence>
<keyword evidence="2" id="KW-0560">Oxidoreductase</keyword>
<dbReference type="InterPro" id="IPR020904">
    <property type="entry name" value="Sc_DH/Rdtase_CS"/>
</dbReference>
<dbReference type="InterPro" id="IPR036291">
    <property type="entry name" value="NAD(P)-bd_dom_sf"/>
</dbReference>
<evidence type="ECO:0000256" key="2">
    <source>
        <dbReference type="ARBA" id="ARBA00023002"/>
    </source>
</evidence>
<dbReference type="PANTHER" id="PTHR43008:SF4">
    <property type="entry name" value="CHAIN DEHYDROGENASE, PUTATIVE (AFU_ORTHOLOGUE AFUA_4G08710)-RELATED"/>
    <property type="match status" value="1"/>
</dbReference>
<reference evidence="3 4" key="1">
    <citation type="journal article" date="2019" name="Int. J. Syst. Evol. Microbiol.">
        <title>The Global Catalogue of Microorganisms (GCM) 10K type strain sequencing project: providing services to taxonomists for standard genome sequencing and annotation.</title>
        <authorList>
            <consortium name="The Broad Institute Genomics Platform"/>
            <consortium name="The Broad Institute Genome Sequencing Center for Infectious Disease"/>
            <person name="Wu L."/>
            <person name="Ma J."/>
        </authorList>
    </citation>
    <scope>NUCLEOTIDE SEQUENCE [LARGE SCALE GENOMIC DNA]</scope>
    <source>
        <strain evidence="3 4">JCM 14901</strain>
    </source>
</reference>
<dbReference type="InterPro" id="IPR002347">
    <property type="entry name" value="SDR_fam"/>
</dbReference>
<evidence type="ECO:0000313" key="4">
    <source>
        <dbReference type="Proteomes" id="UP001499933"/>
    </source>
</evidence>
<gene>
    <name evidence="3" type="ORF">GCM10009776_27850</name>
</gene>
<dbReference type="CDD" id="cd05233">
    <property type="entry name" value="SDR_c"/>
    <property type="match status" value="1"/>
</dbReference>
<dbReference type="PANTHER" id="PTHR43008">
    <property type="entry name" value="BENZIL REDUCTASE"/>
    <property type="match status" value="1"/>
</dbReference>
<keyword evidence="4" id="KW-1185">Reference proteome</keyword>
<proteinExistence type="inferred from homology"/>
<comment type="similarity">
    <text evidence="1">Belongs to the short-chain dehydrogenases/reductases (SDR) family.</text>
</comment>
<accession>A0ABN2R4V1</accession>
<dbReference type="EMBL" id="BAAAOG010000006">
    <property type="protein sequence ID" value="GAA1963581.1"/>
    <property type="molecule type" value="Genomic_DNA"/>
</dbReference>
<dbReference type="Gene3D" id="3.40.50.720">
    <property type="entry name" value="NAD(P)-binding Rossmann-like Domain"/>
    <property type="match status" value="1"/>
</dbReference>
<comment type="caution">
    <text evidence="3">The sequence shown here is derived from an EMBL/GenBank/DDBJ whole genome shotgun (WGS) entry which is preliminary data.</text>
</comment>
<sequence>MGTMQDARLRAVVTGARRGIGAATAERLLREGWLVDSLGRQPPTDWVRMEGDASRFLTADISSSADMRRVAAEYSTTALDLLVANAAEFAPWDEVASHADLDSVDHLLAVNVIGTWRTLQTFLPALRRADAAVVIIVGSGGGSHGDPQFGIPVNAGAASYAVSKAAVHALAVKAHVELAPEGIGVYVVDPGLTDTSPGMARFGARRCGRSSTRSCPVRTSATRASRHGFAALLFTIAAPRTGSGPTVERG</sequence>
<organism evidence="3 4">
    <name type="scientific">Microbacterium deminutum</name>
    <dbReference type="NCBI Taxonomy" id="344164"/>
    <lineage>
        <taxon>Bacteria</taxon>
        <taxon>Bacillati</taxon>
        <taxon>Actinomycetota</taxon>
        <taxon>Actinomycetes</taxon>
        <taxon>Micrococcales</taxon>
        <taxon>Microbacteriaceae</taxon>
        <taxon>Microbacterium</taxon>
    </lineage>
</organism>
<dbReference type="Proteomes" id="UP001499933">
    <property type="component" value="Unassembled WGS sequence"/>
</dbReference>
<dbReference type="SUPFAM" id="SSF51735">
    <property type="entry name" value="NAD(P)-binding Rossmann-fold domains"/>
    <property type="match status" value="1"/>
</dbReference>
<dbReference type="PROSITE" id="PS00061">
    <property type="entry name" value="ADH_SHORT"/>
    <property type="match status" value="1"/>
</dbReference>
<protein>
    <submittedName>
        <fullName evidence="3">Uncharacterized protein</fullName>
    </submittedName>
</protein>
<dbReference type="PRINTS" id="PR00081">
    <property type="entry name" value="GDHRDH"/>
</dbReference>
<name>A0ABN2R4V1_9MICO</name>